<evidence type="ECO:0008006" key="4">
    <source>
        <dbReference type="Google" id="ProtNLM"/>
    </source>
</evidence>
<feature type="transmembrane region" description="Helical" evidence="1">
    <location>
        <begin position="231"/>
        <end position="250"/>
    </location>
</feature>
<keyword evidence="1" id="KW-0472">Membrane</keyword>
<dbReference type="AlphaFoldDB" id="A0A6N9HAH7"/>
<comment type="caution">
    <text evidence="2">The sequence shown here is derived from an EMBL/GenBank/DDBJ whole genome shotgun (WGS) entry which is preliminary data.</text>
</comment>
<dbReference type="EMBL" id="WWCJ01000001">
    <property type="protein sequence ID" value="MYN00474.1"/>
    <property type="molecule type" value="Genomic_DNA"/>
</dbReference>
<name>A0A6N9HAH7_9BURK</name>
<evidence type="ECO:0000313" key="2">
    <source>
        <dbReference type="EMBL" id="MYN00474.1"/>
    </source>
</evidence>
<dbReference type="Proteomes" id="UP000448575">
    <property type="component" value="Unassembled WGS sequence"/>
</dbReference>
<keyword evidence="3" id="KW-1185">Reference proteome</keyword>
<gene>
    <name evidence="2" type="ORF">GTP41_00020</name>
</gene>
<feature type="transmembrane region" description="Helical" evidence="1">
    <location>
        <begin position="12"/>
        <end position="32"/>
    </location>
</feature>
<dbReference type="GO" id="GO:0009273">
    <property type="term" value="P:peptidoglycan-based cell wall biogenesis"/>
    <property type="evidence" value="ECO:0007669"/>
    <property type="project" value="TreeGrafter"/>
</dbReference>
<sequence>MNGTFTSQLAYAMAALYILLGVVSTGVGLALGSRTSQLRDQVNAWWFIFPVVSCGLLLYPVGAPLLALIICALAARELAPYCGAGATRFRLAAFASLAAAVLCGSLLPAAVPAAFALAGVAAAGYLWRARAPGALPWLLFAVTCCGISFVPAFVQLPFGPRANLAWLFYLFILTALNDIAQFTSGKLFGKQKIVPRISPQKTWQGLLGGVLVSVLLSLALGSYLGLGSAPWLAAIALLLSVGGFAGDVMFSAAKRTLGIKDFSRLIPGHGGMLDRADSLVVTAPLLYLLLHLR</sequence>
<dbReference type="PANTHER" id="PTHR43535">
    <property type="entry name" value="PHOSPHATIDATE CYTIDYLYLTRANSFERASE"/>
    <property type="match status" value="1"/>
</dbReference>
<dbReference type="RefSeq" id="WP_161023507.1">
    <property type="nucleotide sequence ID" value="NZ_WWCJ01000001.1"/>
</dbReference>
<dbReference type="GO" id="GO:0005886">
    <property type="term" value="C:plasma membrane"/>
    <property type="evidence" value="ECO:0007669"/>
    <property type="project" value="TreeGrafter"/>
</dbReference>
<feature type="transmembrane region" description="Helical" evidence="1">
    <location>
        <begin position="205"/>
        <end position="225"/>
    </location>
</feature>
<dbReference type="PANTHER" id="PTHR43535:SF1">
    <property type="entry name" value="PHOSPHATIDATE CYTIDYLYLTRANSFERASE"/>
    <property type="match status" value="1"/>
</dbReference>
<keyword evidence="1" id="KW-1133">Transmembrane helix</keyword>
<evidence type="ECO:0000256" key="1">
    <source>
        <dbReference type="SAM" id="Phobius"/>
    </source>
</evidence>
<feature type="transmembrane region" description="Helical" evidence="1">
    <location>
        <begin position="166"/>
        <end position="184"/>
    </location>
</feature>
<accession>A0A6N9HAH7</accession>
<protein>
    <recommendedName>
        <fullName evidence="4">Phosphatidate cytidylyltransferase</fullName>
    </recommendedName>
</protein>
<evidence type="ECO:0000313" key="3">
    <source>
        <dbReference type="Proteomes" id="UP000448575"/>
    </source>
</evidence>
<proteinExistence type="predicted"/>
<feature type="transmembrane region" description="Helical" evidence="1">
    <location>
        <begin position="95"/>
        <end position="127"/>
    </location>
</feature>
<organism evidence="2 3">
    <name type="scientific">Pseudoduganella guangdongensis</name>
    <dbReference type="NCBI Taxonomy" id="2692179"/>
    <lineage>
        <taxon>Bacteria</taxon>
        <taxon>Pseudomonadati</taxon>
        <taxon>Pseudomonadota</taxon>
        <taxon>Betaproteobacteria</taxon>
        <taxon>Burkholderiales</taxon>
        <taxon>Oxalobacteraceae</taxon>
        <taxon>Telluria group</taxon>
        <taxon>Pseudoduganella</taxon>
    </lineage>
</organism>
<reference evidence="2 3" key="1">
    <citation type="submission" date="2019-12" db="EMBL/GenBank/DDBJ databases">
        <title>Novel species isolated from a subtropical stream in China.</title>
        <authorList>
            <person name="Lu H."/>
        </authorList>
    </citation>
    <scope>NUCLEOTIDE SEQUENCE [LARGE SCALE GENOMIC DNA]</scope>
    <source>
        <strain evidence="2 3">DS3</strain>
    </source>
</reference>
<dbReference type="Pfam" id="PF01148">
    <property type="entry name" value="CTP_transf_1"/>
    <property type="match status" value="1"/>
</dbReference>
<feature type="transmembrane region" description="Helical" evidence="1">
    <location>
        <begin position="44"/>
        <end position="75"/>
    </location>
</feature>
<keyword evidence="1" id="KW-0812">Transmembrane</keyword>
<feature type="transmembrane region" description="Helical" evidence="1">
    <location>
        <begin position="134"/>
        <end position="154"/>
    </location>
</feature>